<evidence type="ECO:0000313" key="2">
    <source>
        <dbReference type="EMBL" id="OQU78845.1"/>
    </source>
</evidence>
<evidence type="ECO:0000256" key="1">
    <source>
        <dbReference type="SAM" id="SignalP"/>
    </source>
</evidence>
<reference evidence="3" key="2">
    <citation type="journal article" date="2018" name="Plant J.">
        <title>The Sorghum bicolor reference genome: improved assembly, gene annotations, a transcriptome atlas, and signatures of genome organization.</title>
        <authorList>
            <person name="McCormick R.F."/>
            <person name="Truong S.K."/>
            <person name="Sreedasyam A."/>
            <person name="Jenkins J."/>
            <person name="Shu S."/>
            <person name="Sims D."/>
            <person name="Kennedy M."/>
            <person name="Amirebrahimi M."/>
            <person name="Weers B.D."/>
            <person name="McKinley B."/>
            <person name="Mattison A."/>
            <person name="Morishige D.T."/>
            <person name="Grimwood J."/>
            <person name="Schmutz J."/>
            <person name="Mullet J.E."/>
        </authorList>
    </citation>
    <scope>NUCLEOTIDE SEQUENCE [LARGE SCALE GENOMIC DNA]</scope>
    <source>
        <strain evidence="3">cv. BTx623</strain>
    </source>
</reference>
<dbReference type="Gramene" id="OQU78845">
    <property type="protein sequence ID" value="OQU78845"/>
    <property type="gene ID" value="SORBI_3008G060150"/>
</dbReference>
<keyword evidence="3" id="KW-1185">Reference proteome</keyword>
<dbReference type="InParanoid" id="A0A1Z5R5W3"/>
<sequence>MWPLPRNSSAWSTFHSVHRSLWLLFVVLCVRTVCKQTSTCTARLHSSSSREARSQCYQCRRPSAVRAHRAVPVRSQTETIHCTAEMRHHSLVRWCIISG</sequence>
<evidence type="ECO:0008006" key="4">
    <source>
        <dbReference type="Google" id="ProtNLM"/>
    </source>
</evidence>
<gene>
    <name evidence="2" type="ORF">SORBI_3008G060150</name>
</gene>
<name>A0A1Z5R5W3_SORBI</name>
<feature type="signal peptide" evidence="1">
    <location>
        <begin position="1"/>
        <end position="35"/>
    </location>
</feature>
<dbReference type="Proteomes" id="UP000000768">
    <property type="component" value="Chromosome 8"/>
</dbReference>
<organism evidence="2 3">
    <name type="scientific">Sorghum bicolor</name>
    <name type="common">Sorghum</name>
    <name type="synonym">Sorghum vulgare</name>
    <dbReference type="NCBI Taxonomy" id="4558"/>
    <lineage>
        <taxon>Eukaryota</taxon>
        <taxon>Viridiplantae</taxon>
        <taxon>Streptophyta</taxon>
        <taxon>Embryophyta</taxon>
        <taxon>Tracheophyta</taxon>
        <taxon>Spermatophyta</taxon>
        <taxon>Magnoliopsida</taxon>
        <taxon>Liliopsida</taxon>
        <taxon>Poales</taxon>
        <taxon>Poaceae</taxon>
        <taxon>PACMAD clade</taxon>
        <taxon>Panicoideae</taxon>
        <taxon>Andropogonodae</taxon>
        <taxon>Andropogoneae</taxon>
        <taxon>Sorghinae</taxon>
        <taxon>Sorghum</taxon>
    </lineage>
</organism>
<dbReference type="AlphaFoldDB" id="A0A1Z5R5W3"/>
<keyword evidence="1" id="KW-0732">Signal</keyword>
<reference evidence="2 3" key="1">
    <citation type="journal article" date="2009" name="Nature">
        <title>The Sorghum bicolor genome and the diversification of grasses.</title>
        <authorList>
            <person name="Paterson A.H."/>
            <person name="Bowers J.E."/>
            <person name="Bruggmann R."/>
            <person name="Dubchak I."/>
            <person name="Grimwood J."/>
            <person name="Gundlach H."/>
            <person name="Haberer G."/>
            <person name="Hellsten U."/>
            <person name="Mitros T."/>
            <person name="Poliakov A."/>
            <person name="Schmutz J."/>
            <person name="Spannagl M."/>
            <person name="Tang H."/>
            <person name="Wang X."/>
            <person name="Wicker T."/>
            <person name="Bharti A.K."/>
            <person name="Chapman J."/>
            <person name="Feltus F.A."/>
            <person name="Gowik U."/>
            <person name="Grigoriev I.V."/>
            <person name="Lyons E."/>
            <person name="Maher C.A."/>
            <person name="Martis M."/>
            <person name="Narechania A."/>
            <person name="Otillar R.P."/>
            <person name="Penning B.W."/>
            <person name="Salamov A.A."/>
            <person name="Wang Y."/>
            <person name="Zhang L."/>
            <person name="Carpita N.C."/>
            <person name="Freeling M."/>
            <person name="Gingle A.R."/>
            <person name="Hash C.T."/>
            <person name="Keller B."/>
            <person name="Klein P."/>
            <person name="Kresovich S."/>
            <person name="McCann M.C."/>
            <person name="Ming R."/>
            <person name="Peterson D.G."/>
            <person name="Mehboob-ur-Rahman"/>
            <person name="Ware D."/>
            <person name="Westhoff P."/>
            <person name="Mayer K.F."/>
            <person name="Messing J."/>
            <person name="Rokhsar D.S."/>
        </authorList>
    </citation>
    <scope>NUCLEOTIDE SEQUENCE [LARGE SCALE GENOMIC DNA]</scope>
    <source>
        <strain evidence="3">cv. BTx623</strain>
    </source>
</reference>
<accession>A0A1Z5R5W3</accession>
<proteinExistence type="predicted"/>
<protein>
    <recommendedName>
        <fullName evidence="4">Secreted protein</fullName>
    </recommendedName>
</protein>
<evidence type="ECO:0000313" key="3">
    <source>
        <dbReference type="Proteomes" id="UP000000768"/>
    </source>
</evidence>
<dbReference type="EMBL" id="CM000767">
    <property type="protein sequence ID" value="OQU78845.1"/>
    <property type="molecule type" value="Genomic_DNA"/>
</dbReference>
<feature type="chain" id="PRO_5012012389" description="Secreted protein" evidence="1">
    <location>
        <begin position="36"/>
        <end position="99"/>
    </location>
</feature>